<protein>
    <recommendedName>
        <fullName evidence="3">DUF503 domain-containing protein</fullName>
    </recommendedName>
</protein>
<accession>A0ABQ3XWJ4</accession>
<dbReference type="PANTHER" id="PTHR36441">
    <property type="entry name" value="HYPOTHETICAL CYTOSOLIC PROTEIN"/>
    <property type="match status" value="1"/>
</dbReference>
<evidence type="ECO:0008006" key="3">
    <source>
        <dbReference type="Google" id="ProtNLM"/>
    </source>
</evidence>
<proteinExistence type="predicted"/>
<name>A0ABQ3XWJ4_9ACTN</name>
<keyword evidence="2" id="KW-1185">Reference proteome</keyword>
<dbReference type="Pfam" id="PF04456">
    <property type="entry name" value="DUF503"/>
    <property type="match status" value="1"/>
</dbReference>
<dbReference type="Proteomes" id="UP000609879">
    <property type="component" value="Unassembled WGS sequence"/>
</dbReference>
<dbReference type="SUPFAM" id="SSF103007">
    <property type="entry name" value="Hypothetical protein TT1725"/>
    <property type="match status" value="1"/>
</dbReference>
<dbReference type="PANTHER" id="PTHR36441:SF1">
    <property type="entry name" value="DUF503 DOMAIN-CONTAINING PROTEIN"/>
    <property type="match status" value="1"/>
</dbReference>
<dbReference type="InterPro" id="IPR007546">
    <property type="entry name" value="DUF503"/>
</dbReference>
<organism evidence="1 2">
    <name type="scientific">Paractinoplanes deccanensis</name>
    <dbReference type="NCBI Taxonomy" id="113561"/>
    <lineage>
        <taxon>Bacteria</taxon>
        <taxon>Bacillati</taxon>
        <taxon>Actinomycetota</taxon>
        <taxon>Actinomycetes</taxon>
        <taxon>Micromonosporales</taxon>
        <taxon>Micromonosporaceae</taxon>
        <taxon>Paractinoplanes</taxon>
    </lineage>
</organism>
<evidence type="ECO:0000313" key="1">
    <source>
        <dbReference type="EMBL" id="GID72030.1"/>
    </source>
</evidence>
<gene>
    <name evidence="1" type="ORF">Ade02nite_06710</name>
</gene>
<comment type="caution">
    <text evidence="1">The sequence shown here is derived from an EMBL/GenBank/DDBJ whole genome shotgun (WGS) entry which is preliminary data.</text>
</comment>
<dbReference type="Gene3D" id="3.30.70.1120">
    <property type="entry name" value="TT1725-like"/>
    <property type="match status" value="1"/>
</dbReference>
<evidence type="ECO:0000313" key="2">
    <source>
        <dbReference type="Proteomes" id="UP000609879"/>
    </source>
</evidence>
<dbReference type="EMBL" id="BOMI01000010">
    <property type="protein sequence ID" value="GID72030.1"/>
    <property type="molecule type" value="Genomic_DNA"/>
</dbReference>
<sequence length="118" mass="13138">MCWWLAKPGEKCRTPAVAFPLMYTETAVFDLLLPGDSRSLKQKRSYVRPILAMLKKYEVSAAEVGFHDLHGRALLGVAVVAAEPAQARAVIDTCEHQVAGRPEIELLSVKRRLYGEDD</sequence>
<dbReference type="InterPro" id="IPR036746">
    <property type="entry name" value="TT1725-like_sf"/>
</dbReference>
<reference evidence="1 2" key="1">
    <citation type="submission" date="2021-01" db="EMBL/GenBank/DDBJ databases">
        <title>Whole genome shotgun sequence of Actinoplanes deccanensis NBRC 13994.</title>
        <authorList>
            <person name="Komaki H."/>
            <person name="Tamura T."/>
        </authorList>
    </citation>
    <scope>NUCLEOTIDE SEQUENCE [LARGE SCALE GENOMIC DNA]</scope>
    <source>
        <strain evidence="1 2">NBRC 13994</strain>
    </source>
</reference>